<evidence type="ECO:0000256" key="3">
    <source>
        <dbReference type="ARBA" id="ARBA00022448"/>
    </source>
</evidence>
<evidence type="ECO:0000256" key="9">
    <source>
        <dbReference type="ARBA" id="ARBA00023136"/>
    </source>
</evidence>
<dbReference type="PRINTS" id="PR00184">
    <property type="entry name" value="NEISSPPORIN"/>
</dbReference>
<keyword evidence="14" id="KW-1185">Reference proteome</keyword>
<evidence type="ECO:0000256" key="1">
    <source>
        <dbReference type="ARBA" id="ARBA00004571"/>
    </source>
</evidence>
<comment type="subunit">
    <text evidence="2">Homotrimer.</text>
</comment>
<dbReference type="Pfam" id="PF13609">
    <property type="entry name" value="Porin_4"/>
    <property type="match status" value="1"/>
</dbReference>
<dbReference type="SUPFAM" id="SSF56935">
    <property type="entry name" value="Porins"/>
    <property type="match status" value="1"/>
</dbReference>
<dbReference type="PANTHER" id="PTHR34501:SF9">
    <property type="entry name" value="MAJOR OUTER MEMBRANE PROTEIN P.IA"/>
    <property type="match status" value="1"/>
</dbReference>
<evidence type="ECO:0000256" key="6">
    <source>
        <dbReference type="ARBA" id="ARBA00022729"/>
    </source>
</evidence>
<evidence type="ECO:0000256" key="10">
    <source>
        <dbReference type="ARBA" id="ARBA00023237"/>
    </source>
</evidence>
<feature type="signal peptide" evidence="11">
    <location>
        <begin position="1"/>
        <end position="25"/>
    </location>
</feature>
<accession>A0ABR8SBN4</accession>
<feature type="domain" description="Porin" evidence="12">
    <location>
        <begin position="16"/>
        <end position="321"/>
    </location>
</feature>
<gene>
    <name evidence="13" type="ORF">H9646_10290</name>
</gene>
<dbReference type="CDD" id="cd00342">
    <property type="entry name" value="gram_neg_porins"/>
    <property type="match status" value="1"/>
</dbReference>
<dbReference type="InterPro" id="IPR033900">
    <property type="entry name" value="Gram_neg_porin_domain"/>
</dbReference>
<feature type="chain" id="PRO_5047524479" evidence="11">
    <location>
        <begin position="26"/>
        <end position="354"/>
    </location>
</feature>
<proteinExistence type="predicted"/>
<dbReference type="InterPro" id="IPR050298">
    <property type="entry name" value="Gram-neg_bact_OMP"/>
</dbReference>
<protein>
    <submittedName>
        <fullName evidence="13">Porin</fullName>
    </submittedName>
</protein>
<keyword evidence="9" id="KW-0472">Membrane</keyword>
<sequence length="354" mass="37669">MKTMKKKLIASLPFLAAAAAGSAFAQSSLTLFGNVDAAATVIDGQNTWSGLKSGGNKDSYFGLRGVEDLGGGLKAQFWLESGINADSGSGDSGNGLDFKRRATIGLKGNFGEVNVGRDETAAYKAMKRYDVFKHSGIGGSQAWGIGNNDDKRKDNLIGYVSPSFGGVTLSANYAFGETNHSTWKTKAYYDAAVSYDQGPWSASLAVEQQNNVDFTGANIRQRTYALGSSYDFGSIKLTGAYRQARNTPAGLSTVKNETYSLGTALPVGAAGVVKASYNHYRYQPVGVATKLKADQLSLGYEHHLSKRTALYGTYSFLKNKDYSAAMGGMSLEPAALLSDSGKQHGLQVGLRHTF</sequence>
<keyword evidence="5" id="KW-0812">Transmembrane</keyword>
<evidence type="ECO:0000256" key="5">
    <source>
        <dbReference type="ARBA" id="ARBA00022692"/>
    </source>
</evidence>
<evidence type="ECO:0000259" key="12">
    <source>
        <dbReference type="Pfam" id="PF13609"/>
    </source>
</evidence>
<keyword evidence="3" id="KW-0813">Transport</keyword>
<dbReference type="InterPro" id="IPR023614">
    <property type="entry name" value="Porin_dom_sf"/>
</dbReference>
<reference evidence="13 14" key="1">
    <citation type="submission" date="2020-08" db="EMBL/GenBank/DDBJ databases">
        <title>A Genomic Blueprint of the Chicken Gut Microbiome.</title>
        <authorList>
            <person name="Gilroy R."/>
            <person name="Ravi A."/>
            <person name="Getino M."/>
            <person name="Pursley I."/>
            <person name="Horton D.L."/>
            <person name="Alikhan N.-F."/>
            <person name="Baker D."/>
            <person name="Gharbi K."/>
            <person name="Hall N."/>
            <person name="Watson M."/>
            <person name="Adriaenssens E.M."/>
            <person name="Foster-Nyarko E."/>
            <person name="Jarju S."/>
            <person name="Secka A."/>
            <person name="Antonio M."/>
            <person name="Oren A."/>
            <person name="Chaudhuri R."/>
            <person name="La Ragione R.M."/>
            <person name="Hildebrand F."/>
            <person name="Pallen M.J."/>
        </authorList>
    </citation>
    <scope>NUCLEOTIDE SEQUENCE [LARGE SCALE GENOMIC DNA]</scope>
    <source>
        <strain evidence="13 14">Sa2CVA6</strain>
    </source>
</reference>
<comment type="subcellular location">
    <subcellularLocation>
        <location evidence="1">Cell outer membrane</location>
        <topology evidence="1">Multi-pass membrane protein</topology>
    </subcellularLocation>
</comment>
<keyword evidence="10" id="KW-0998">Cell outer membrane</keyword>
<dbReference type="PANTHER" id="PTHR34501">
    <property type="entry name" value="PROTEIN YDDL-RELATED"/>
    <property type="match status" value="1"/>
</dbReference>
<dbReference type="EMBL" id="JACSQK010000005">
    <property type="protein sequence ID" value="MBD7960877.1"/>
    <property type="molecule type" value="Genomic_DNA"/>
</dbReference>
<evidence type="ECO:0000313" key="13">
    <source>
        <dbReference type="EMBL" id="MBD7960877.1"/>
    </source>
</evidence>
<dbReference type="RefSeq" id="WP_191723292.1">
    <property type="nucleotide sequence ID" value="NZ_JACSQK010000005.1"/>
</dbReference>
<keyword evidence="8" id="KW-0626">Porin</keyword>
<evidence type="ECO:0000256" key="2">
    <source>
        <dbReference type="ARBA" id="ARBA00011233"/>
    </source>
</evidence>
<evidence type="ECO:0000256" key="11">
    <source>
        <dbReference type="SAM" id="SignalP"/>
    </source>
</evidence>
<keyword evidence="4" id="KW-1134">Transmembrane beta strand</keyword>
<organism evidence="13 14">
    <name type="scientific">Comamonas avium</name>
    <dbReference type="NCBI Taxonomy" id="2762231"/>
    <lineage>
        <taxon>Bacteria</taxon>
        <taxon>Pseudomonadati</taxon>
        <taxon>Pseudomonadota</taxon>
        <taxon>Betaproteobacteria</taxon>
        <taxon>Burkholderiales</taxon>
        <taxon>Comamonadaceae</taxon>
        <taxon>Comamonas</taxon>
    </lineage>
</organism>
<dbReference type="Proteomes" id="UP000634919">
    <property type="component" value="Unassembled WGS sequence"/>
</dbReference>
<evidence type="ECO:0000256" key="4">
    <source>
        <dbReference type="ARBA" id="ARBA00022452"/>
    </source>
</evidence>
<comment type="caution">
    <text evidence="13">The sequence shown here is derived from an EMBL/GenBank/DDBJ whole genome shotgun (WGS) entry which is preliminary data.</text>
</comment>
<keyword evidence="6 11" id="KW-0732">Signal</keyword>
<evidence type="ECO:0000256" key="7">
    <source>
        <dbReference type="ARBA" id="ARBA00023065"/>
    </source>
</evidence>
<evidence type="ECO:0000256" key="8">
    <source>
        <dbReference type="ARBA" id="ARBA00023114"/>
    </source>
</evidence>
<keyword evidence="7" id="KW-0406">Ion transport</keyword>
<evidence type="ECO:0000313" key="14">
    <source>
        <dbReference type="Proteomes" id="UP000634919"/>
    </source>
</evidence>
<dbReference type="Gene3D" id="2.40.160.10">
    <property type="entry name" value="Porin"/>
    <property type="match status" value="1"/>
</dbReference>
<dbReference type="InterPro" id="IPR002299">
    <property type="entry name" value="Porin_Neis"/>
</dbReference>
<name>A0ABR8SBN4_9BURK</name>